<keyword evidence="8" id="KW-0949">S-adenosyl-L-methionine</keyword>
<dbReference type="eggNOG" id="KOG2589">
    <property type="taxonomic scope" value="Eukaryota"/>
</dbReference>
<dbReference type="InterPro" id="IPR044426">
    <property type="entry name" value="Suv4-20_SET"/>
</dbReference>
<evidence type="ECO:0000256" key="10">
    <source>
        <dbReference type="ARBA" id="ARBA00023015"/>
    </source>
</evidence>
<accession>E9HFT3</accession>
<dbReference type="InterPro" id="IPR025790">
    <property type="entry name" value="Suv4-20_animal"/>
</dbReference>
<keyword evidence="6" id="KW-0489">Methyltransferase</keyword>
<evidence type="ECO:0000256" key="5">
    <source>
        <dbReference type="ARBA" id="ARBA00022491"/>
    </source>
</evidence>
<evidence type="ECO:0000256" key="3">
    <source>
        <dbReference type="ARBA" id="ARBA00012188"/>
    </source>
</evidence>
<dbReference type="InterPro" id="IPR041938">
    <property type="entry name" value="Hist-Lys_N-MTase_N"/>
</dbReference>
<dbReference type="InterPro" id="IPR039977">
    <property type="entry name" value="Suv4-20/Set9"/>
</dbReference>
<dbReference type="SUPFAM" id="SSF82199">
    <property type="entry name" value="SET domain"/>
    <property type="match status" value="1"/>
</dbReference>
<dbReference type="GO" id="GO:0005634">
    <property type="term" value="C:nucleus"/>
    <property type="evidence" value="ECO:0000318"/>
    <property type="project" value="GO_Central"/>
</dbReference>
<evidence type="ECO:0000256" key="15">
    <source>
        <dbReference type="ARBA" id="ARBA00071597"/>
    </source>
</evidence>
<evidence type="ECO:0000256" key="1">
    <source>
        <dbReference type="ARBA" id="ARBA00004123"/>
    </source>
</evidence>
<dbReference type="EMBL" id="GL732637">
    <property type="protein sequence ID" value="EFX69374.1"/>
    <property type="molecule type" value="Genomic_DNA"/>
</dbReference>
<keyword evidence="4" id="KW-0158">Chromosome</keyword>
<evidence type="ECO:0000256" key="11">
    <source>
        <dbReference type="ARBA" id="ARBA00023163"/>
    </source>
</evidence>
<dbReference type="InParanoid" id="E9HFT3"/>
<dbReference type="OMA" id="HTIDIPS"/>
<keyword evidence="11" id="KW-0804">Transcription</keyword>
<keyword evidence="10" id="KW-0805">Transcription regulation</keyword>
<feature type="region of interest" description="Disordered" evidence="16">
    <location>
        <begin position="354"/>
        <end position="425"/>
    </location>
</feature>
<dbReference type="GO" id="GO:0032259">
    <property type="term" value="P:methylation"/>
    <property type="evidence" value="ECO:0007669"/>
    <property type="project" value="UniProtKB-KW"/>
</dbReference>
<dbReference type="Proteomes" id="UP000000305">
    <property type="component" value="Unassembled WGS sequence"/>
</dbReference>
<protein>
    <recommendedName>
        <fullName evidence="15">Histone-lysine N-methyltransferase Suv4-20</fullName>
        <ecNumber evidence="3">2.1.1.362</ecNumber>
    </recommendedName>
</protein>
<dbReference type="GO" id="GO:0042799">
    <property type="term" value="F:histone H4K20 methyltransferase activity"/>
    <property type="evidence" value="ECO:0000318"/>
    <property type="project" value="GO_Central"/>
</dbReference>
<evidence type="ECO:0000256" key="8">
    <source>
        <dbReference type="ARBA" id="ARBA00022691"/>
    </source>
</evidence>
<comment type="catalytic activity">
    <reaction evidence="13">
        <text>N(6)-methyl-L-lysyl(20)-[histone H4] + S-adenosyl-L-methionine = N(6),N(6)-dimethyl-L-lysyl(20)-[histone H4] + S-adenosyl-L-homocysteine + H(+)</text>
        <dbReference type="Rhea" id="RHEA:60348"/>
        <dbReference type="Rhea" id="RHEA-COMP:15555"/>
        <dbReference type="Rhea" id="RHEA-COMP:15556"/>
        <dbReference type="ChEBI" id="CHEBI:15378"/>
        <dbReference type="ChEBI" id="CHEBI:57856"/>
        <dbReference type="ChEBI" id="CHEBI:59789"/>
        <dbReference type="ChEBI" id="CHEBI:61929"/>
        <dbReference type="ChEBI" id="CHEBI:61976"/>
        <dbReference type="EC" id="2.1.1.362"/>
    </reaction>
</comment>
<dbReference type="InterPro" id="IPR001214">
    <property type="entry name" value="SET_dom"/>
</dbReference>
<dbReference type="OrthoDB" id="6627536at2759"/>
<feature type="domain" description="SET" evidence="17">
    <location>
        <begin position="121"/>
        <end position="233"/>
    </location>
</feature>
<keyword evidence="7" id="KW-0808">Transferase</keyword>
<evidence type="ECO:0000256" key="4">
    <source>
        <dbReference type="ARBA" id="ARBA00022454"/>
    </source>
</evidence>
<feature type="compositionally biased region" description="Polar residues" evidence="16">
    <location>
        <begin position="396"/>
        <end position="413"/>
    </location>
</feature>
<comment type="subcellular location">
    <subcellularLocation>
        <location evidence="2">Chromosome</location>
    </subcellularLocation>
    <subcellularLocation>
        <location evidence="1">Nucleus</location>
    </subcellularLocation>
</comment>
<dbReference type="CDD" id="cd19186">
    <property type="entry name" value="SET_Suv4-20"/>
    <property type="match status" value="1"/>
</dbReference>
<dbReference type="Gene3D" id="1.10.10.1700">
    <property type="entry name" value="Histone-lysine N-methyltransferase"/>
    <property type="match status" value="1"/>
</dbReference>
<dbReference type="EC" id="2.1.1.362" evidence="3"/>
<dbReference type="InterPro" id="IPR046341">
    <property type="entry name" value="SET_dom_sf"/>
</dbReference>
<dbReference type="SMART" id="SM00317">
    <property type="entry name" value="SET"/>
    <property type="match status" value="1"/>
</dbReference>
<evidence type="ECO:0000256" key="16">
    <source>
        <dbReference type="SAM" id="MobiDB-lite"/>
    </source>
</evidence>
<dbReference type="PANTHER" id="PTHR12977">
    <property type="entry name" value="SUPPRESSOR OF VARIEGATION 4-20-RELATED"/>
    <property type="match status" value="1"/>
</dbReference>
<dbReference type="PhylomeDB" id="E9HFT3"/>
<dbReference type="HOGENOM" id="CLU_009557_0_0_1"/>
<name>E9HFT3_DAPPU</name>
<evidence type="ECO:0000256" key="9">
    <source>
        <dbReference type="ARBA" id="ARBA00022853"/>
    </source>
</evidence>
<evidence type="ECO:0000313" key="19">
    <source>
        <dbReference type="Proteomes" id="UP000000305"/>
    </source>
</evidence>
<feature type="compositionally biased region" description="Basic residues" evidence="16">
    <location>
        <begin position="622"/>
        <end position="633"/>
    </location>
</feature>
<feature type="compositionally biased region" description="Basic and acidic residues" evidence="16">
    <location>
        <begin position="529"/>
        <end position="538"/>
    </location>
</feature>
<evidence type="ECO:0000256" key="2">
    <source>
        <dbReference type="ARBA" id="ARBA00004286"/>
    </source>
</evidence>
<evidence type="ECO:0000256" key="13">
    <source>
        <dbReference type="ARBA" id="ARBA00051837"/>
    </source>
</evidence>
<feature type="compositionally biased region" description="Low complexity" evidence="16">
    <location>
        <begin position="452"/>
        <end position="461"/>
    </location>
</feature>
<reference evidence="18 19" key="1">
    <citation type="journal article" date="2011" name="Science">
        <title>The ecoresponsive genome of Daphnia pulex.</title>
        <authorList>
            <person name="Colbourne J.K."/>
            <person name="Pfrender M.E."/>
            <person name="Gilbert D."/>
            <person name="Thomas W.K."/>
            <person name="Tucker A."/>
            <person name="Oakley T.H."/>
            <person name="Tokishita S."/>
            <person name="Aerts A."/>
            <person name="Arnold G.J."/>
            <person name="Basu M.K."/>
            <person name="Bauer D.J."/>
            <person name="Caceres C.E."/>
            <person name="Carmel L."/>
            <person name="Casola C."/>
            <person name="Choi J.H."/>
            <person name="Detter J.C."/>
            <person name="Dong Q."/>
            <person name="Dusheyko S."/>
            <person name="Eads B.D."/>
            <person name="Frohlich T."/>
            <person name="Geiler-Samerotte K.A."/>
            <person name="Gerlach D."/>
            <person name="Hatcher P."/>
            <person name="Jogdeo S."/>
            <person name="Krijgsveld J."/>
            <person name="Kriventseva E.V."/>
            <person name="Kultz D."/>
            <person name="Laforsch C."/>
            <person name="Lindquist E."/>
            <person name="Lopez J."/>
            <person name="Manak J.R."/>
            <person name="Muller J."/>
            <person name="Pangilinan J."/>
            <person name="Patwardhan R.P."/>
            <person name="Pitluck S."/>
            <person name="Pritham E.J."/>
            <person name="Rechtsteiner A."/>
            <person name="Rho M."/>
            <person name="Rogozin I.B."/>
            <person name="Sakarya O."/>
            <person name="Salamov A."/>
            <person name="Schaack S."/>
            <person name="Shapiro H."/>
            <person name="Shiga Y."/>
            <person name="Skalitzky C."/>
            <person name="Smith Z."/>
            <person name="Souvorov A."/>
            <person name="Sung W."/>
            <person name="Tang Z."/>
            <person name="Tsuchiya D."/>
            <person name="Tu H."/>
            <person name="Vos H."/>
            <person name="Wang M."/>
            <person name="Wolf Y.I."/>
            <person name="Yamagata H."/>
            <person name="Yamada T."/>
            <person name="Ye Y."/>
            <person name="Shaw J.R."/>
            <person name="Andrews J."/>
            <person name="Crease T.J."/>
            <person name="Tang H."/>
            <person name="Lucas S.M."/>
            <person name="Robertson H.M."/>
            <person name="Bork P."/>
            <person name="Koonin E.V."/>
            <person name="Zdobnov E.M."/>
            <person name="Grigoriev I.V."/>
            <person name="Lynch M."/>
            <person name="Boore J.L."/>
        </authorList>
    </citation>
    <scope>NUCLEOTIDE SEQUENCE [LARGE SCALE GENOMIC DNA]</scope>
</reference>
<feature type="compositionally biased region" description="Polar residues" evidence="16">
    <location>
        <begin position="477"/>
        <end position="491"/>
    </location>
</feature>
<dbReference type="Pfam" id="PF00856">
    <property type="entry name" value="SET"/>
    <property type="match status" value="1"/>
</dbReference>
<keyword evidence="19" id="KW-1185">Reference proteome</keyword>
<feature type="compositionally biased region" description="Low complexity" evidence="16">
    <location>
        <begin position="358"/>
        <end position="368"/>
    </location>
</feature>
<feature type="region of interest" description="Disordered" evidence="16">
    <location>
        <begin position="279"/>
        <end position="319"/>
    </location>
</feature>
<evidence type="ECO:0000313" key="18">
    <source>
        <dbReference type="EMBL" id="EFX69374.1"/>
    </source>
</evidence>
<evidence type="ECO:0000256" key="6">
    <source>
        <dbReference type="ARBA" id="ARBA00022603"/>
    </source>
</evidence>
<organism evidence="18 19">
    <name type="scientific">Daphnia pulex</name>
    <name type="common">Water flea</name>
    <dbReference type="NCBI Taxonomy" id="6669"/>
    <lineage>
        <taxon>Eukaryota</taxon>
        <taxon>Metazoa</taxon>
        <taxon>Ecdysozoa</taxon>
        <taxon>Arthropoda</taxon>
        <taxon>Crustacea</taxon>
        <taxon>Branchiopoda</taxon>
        <taxon>Diplostraca</taxon>
        <taxon>Cladocera</taxon>
        <taxon>Anomopoda</taxon>
        <taxon>Daphniidae</taxon>
        <taxon>Daphnia</taxon>
    </lineage>
</organism>
<keyword evidence="5" id="KW-0678">Repressor</keyword>
<gene>
    <name evidence="18" type="ORF">DAPPUDRAFT_329141</name>
</gene>
<dbReference type="Gene3D" id="2.170.270.10">
    <property type="entry name" value="SET domain"/>
    <property type="match status" value="1"/>
</dbReference>
<dbReference type="PANTHER" id="PTHR12977:SF4">
    <property type="entry name" value="HISTONE-LYSINE N-METHYLTRANSFERASE KMT5B"/>
    <property type="match status" value="1"/>
</dbReference>
<keyword evidence="12" id="KW-0539">Nucleus</keyword>
<evidence type="ECO:0000256" key="12">
    <source>
        <dbReference type="ARBA" id="ARBA00023242"/>
    </source>
</evidence>
<sequence length="674" mass="75169">MVIQSLNNRAAFRSQGSGMTPKELSENDDLATGLVLDPFLGFSTHKMNLRYRPPKANREELKQAVIDFIEHQDYEKAYKQLTSSDYVWNFLSNKNKQQQMNVKEHIVRYLGMFHESAGFTIQACYRYSMEGQKGAKLCTTKKWYKNEQITLLMGCIAELSPDEEAQLLHPGKNDFSVMYSCRKNCAQLWLGPAAFINHDCRSNCKFVATGRGTACVRILRDIEAGEEITCFYGEDFFGDNNCFCECETCERRGTGAFAKNKKNTPEAATKEERYRLRETHLRLSRVKKQTDKEPAATATSRSSSSRNATTPVRLEDRETVSRPLDVKELRRKGLTRYDAELLVAQGYAMCNERKTNSEESAGSSSSTSSRHDTKVPVTTRVGAKRRRRLQTRKEVNGTSSIASTTHQNVTSVSVDDKKPATGTVRSLRSRTVRSAPADVVQPTVVADSEPVSNAASNAASNDGARSGMRLRNKKTLETASPTESSAVSSPVATPEAEGVSRGSDVYEFNAIEHENGVQTESLPALEKEIPVEERKERSATPPPPSSRELASHQPALMTSPGGRLKLTLRMKRSPVLDEVIESGSSMGGSHLHQQNMIHPVYEVLRVEGLEMEPENEQEPPHKSRTRRTQRRRSPSVAAEPSRMGVLPTTKRLRLIFGNESHTIDLPPTNFSSVE</sequence>
<dbReference type="AlphaFoldDB" id="E9HFT3"/>
<feature type="compositionally biased region" description="Low complexity" evidence="16">
    <location>
        <begin position="295"/>
        <end position="310"/>
    </location>
</feature>
<feature type="region of interest" description="Disordered" evidence="16">
    <location>
        <begin position="529"/>
        <end position="564"/>
    </location>
</feature>
<feature type="region of interest" description="Disordered" evidence="16">
    <location>
        <begin position="443"/>
        <end position="500"/>
    </location>
</feature>
<dbReference type="GO" id="GO:0140941">
    <property type="term" value="F:histone H4K20me methyltransferase activity"/>
    <property type="evidence" value="ECO:0007669"/>
    <property type="project" value="UniProtKB-EC"/>
</dbReference>
<evidence type="ECO:0000256" key="14">
    <source>
        <dbReference type="ARBA" id="ARBA00052814"/>
    </source>
</evidence>
<proteinExistence type="predicted"/>
<dbReference type="FunCoup" id="E9HFT3">
    <property type="interactions" value="220"/>
</dbReference>
<feature type="region of interest" description="Disordered" evidence="16">
    <location>
        <begin position="611"/>
        <end position="644"/>
    </location>
</feature>
<dbReference type="STRING" id="6669.E9HFT3"/>
<dbReference type="PROSITE" id="PS51570">
    <property type="entry name" value="SAM_MT43_SUVAR420_2"/>
    <property type="match status" value="1"/>
</dbReference>
<evidence type="ECO:0000259" key="17">
    <source>
        <dbReference type="PROSITE" id="PS50280"/>
    </source>
</evidence>
<dbReference type="KEGG" id="dpx:DAPPUDRAFT_329141"/>
<dbReference type="FunFam" id="2.170.270.10:FF:000006">
    <property type="entry name" value="Histone-lysine N-methyltransferase"/>
    <property type="match status" value="1"/>
</dbReference>
<comment type="catalytic activity">
    <reaction evidence="14">
        <text>N(6),N(6)-dimethyl-L-lysyl(20)-[histone H4] + S-adenosyl-L-methionine = N(6),N(6),N(6)-trimethyl-L-lysyl(20)-[histone H4] + S-adenosyl-L-homocysteine + H(+)</text>
        <dbReference type="Rhea" id="RHEA:61992"/>
        <dbReference type="Rhea" id="RHEA-COMP:15556"/>
        <dbReference type="Rhea" id="RHEA-COMP:15998"/>
        <dbReference type="ChEBI" id="CHEBI:15378"/>
        <dbReference type="ChEBI" id="CHEBI:57856"/>
        <dbReference type="ChEBI" id="CHEBI:59789"/>
        <dbReference type="ChEBI" id="CHEBI:61961"/>
        <dbReference type="ChEBI" id="CHEBI:61976"/>
    </reaction>
</comment>
<dbReference type="FunFam" id="1.10.10.1700:FF:000001">
    <property type="entry name" value="Histone-lysine N-methyltransferase"/>
    <property type="match status" value="1"/>
</dbReference>
<dbReference type="GO" id="GO:0005694">
    <property type="term" value="C:chromosome"/>
    <property type="evidence" value="ECO:0007669"/>
    <property type="project" value="UniProtKB-SubCell"/>
</dbReference>
<evidence type="ECO:0000256" key="7">
    <source>
        <dbReference type="ARBA" id="ARBA00022679"/>
    </source>
</evidence>
<keyword evidence="9" id="KW-0156">Chromatin regulator</keyword>
<dbReference type="PROSITE" id="PS50280">
    <property type="entry name" value="SET"/>
    <property type="match status" value="1"/>
</dbReference>